<dbReference type="PANTHER" id="PTHR32246:SF20">
    <property type="entry name" value="CALCIUM-DEPENDENT LIPID-BINDING (CALB DOMAIN) FAMILY PROTEIN"/>
    <property type="match status" value="1"/>
</dbReference>
<dbReference type="InterPro" id="IPR044750">
    <property type="entry name" value="C2_SRC2/BAP"/>
</dbReference>
<sequence length="318" mass="34432">MSEATSLPEATRLDPILLSQLIVERHFPAAAPAMASRYEVEVKILSAKDLKNINWRYGGLKPYAVVWIDPKSKSSTKVDAEGDTSPYWDETLVIPLSSPIEDSTLYIDVVHVVSGDEDTKPLIGSAKLHLSEVVDDVGLGERSQRTLQLKRPSGRPQGKVEVKVTVREPRYRPSDSYYAPPYGVPPPGTNRDFSAPPPPQPYAAPYSAPHDPYYSTAPPSGYPYGGYNAPAPYGQSNYGQSNYGQPSYGQPAYGDQVYGHPEEKKSKYGMGTGLAIGAAAGVLGGLALGEGVEYLEDKIAEDAAERVEDDLGYGDDDF</sequence>
<organism evidence="3 4">
    <name type="scientific">Cucurbita maxima</name>
    <name type="common">Pumpkin</name>
    <name type="synonym">Winter squash</name>
    <dbReference type="NCBI Taxonomy" id="3661"/>
    <lineage>
        <taxon>Eukaryota</taxon>
        <taxon>Viridiplantae</taxon>
        <taxon>Streptophyta</taxon>
        <taxon>Embryophyta</taxon>
        <taxon>Tracheophyta</taxon>
        <taxon>Spermatophyta</taxon>
        <taxon>Magnoliopsida</taxon>
        <taxon>eudicotyledons</taxon>
        <taxon>Gunneridae</taxon>
        <taxon>Pentapetalae</taxon>
        <taxon>rosids</taxon>
        <taxon>fabids</taxon>
        <taxon>Cucurbitales</taxon>
        <taxon>Cucurbitaceae</taxon>
        <taxon>Cucurbiteae</taxon>
        <taxon>Cucurbita</taxon>
    </lineage>
</organism>
<name>A0A6J1HXV2_CUCMA</name>
<dbReference type="Proteomes" id="UP000504608">
    <property type="component" value="Unplaced"/>
</dbReference>
<feature type="region of interest" description="Disordered" evidence="1">
    <location>
        <begin position="166"/>
        <end position="210"/>
    </location>
</feature>
<dbReference type="OrthoDB" id="1915999at2759"/>
<dbReference type="CDD" id="cd04051">
    <property type="entry name" value="C2_SRC2_like"/>
    <property type="match status" value="1"/>
</dbReference>
<dbReference type="PANTHER" id="PTHR32246">
    <property type="entry name" value="INGRESSION PROTEIN FIC1"/>
    <property type="match status" value="1"/>
</dbReference>
<keyword evidence="3" id="KW-1185">Reference proteome</keyword>
<dbReference type="InterPro" id="IPR035892">
    <property type="entry name" value="C2_domain_sf"/>
</dbReference>
<reference evidence="4" key="1">
    <citation type="submission" date="2025-08" db="UniProtKB">
        <authorList>
            <consortium name="RefSeq"/>
        </authorList>
    </citation>
    <scope>IDENTIFICATION</scope>
    <source>
        <tissue evidence="4">Young leaves</tissue>
    </source>
</reference>
<dbReference type="SMART" id="SM00239">
    <property type="entry name" value="C2"/>
    <property type="match status" value="1"/>
</dbReference>
<dbReference type="InterPro" id="IPR000008">
    <property type="entry name" value="C2_dom"/>
</dbReference>
<dbReference type="PROSITE" id="PS50004">
    <property type="entry name" value="C2"/>
    <property type="match status" value="1"/>
</dbReference>
<evidence type="ECO:0000256" key="1">
    <source>
        <dbReference type="SAM" id="MobiDB-lite"/>
    </source>
</evidence>
<dbReference type="RefSeq" id="XP_022968383.1">
    <property type="nucleotide sequence ID" value="XM_023112615.1"/>
</dbReference>
<dbReference type="KEGG" id="cmax:111467646"/>
<gene>
    <name evidence="4" type="primary">LOC111467646</name>
</gene>
<evidence type="ECO:0000259" key="2">
    <source>
        <dbReference type="PROSITE" id="PS50004"/>
    </source>
</evidence>
<dbReference type="SUPFAM" id="SSF49562">
    <property type="entry name" value="C2 domain (Calcium/lipid-binding domain, CaLB)"/>
    <property type="match status" value="1"/>
</dbReference>
<dbReference type="AlphaFoldDB" id="A0A6J1HXV2"/>
<accession>A0A6J1HXV2</accession>
<dbReference type="GO" id="GO:0006952">
    <property type="term" value="P:defense response"/>
    <property type="evidence" value="ECO:0007669"/>
    <property type="project" value="InterPro"/>
</dbReference>
<dbReference type="GeneID" id="111467646"/>
<protein>
    <submittedName>
        <fullName evidence="4">Multiple organellar RNA editing factor 8, chloroplastic/mitochondrial-like</fullName>
    </submittedName>
</protein>
<evidence type="ECO:0000313" key="3">
    <source>
        <dbReference type="Proteomes" id="UP000504608"/>
    </source>
</evidence>
<proteinExistence type="predicted"/>
<evidence type="ECO:0000313" key="4">
    <source>
        <dbReference type="RefSeq" id="XP_022968383.1"/>
    </source>
</evidence>
<dbReference type="Gene3D" id="2.60.40.150">
    <property type="entry name" value="C2 domain"/>
    <property type="match status" value="1"/>
</dbReference>
<dbReference type="Pfam" id="PF00168">
    <property type="entry name" value="C2"/>
    <property type="match status" value="1"/>
</dbReference>
<feature type="domain" description="C2" evidence="2">
    <location>
        <begin position="21"/>
        <end position="144"/>
    </location>
</feature>